<keyword evidence="1" id="KW-0732">Signal</keyword>
<sequence length="485" mass="55028">MIYFRKRKTGAVLALTTAILASSLYPTGHADAAASSAMETIQGQVTQVQSAKTSDEKIVEWNEWAKDHAYRLDSIQPVKTGQERDSFSDLNMLKPLLHDKRIVFLGESSHGVAEFNLAKTRLIQFLHQEMGYNVLAFESGLSNTSLANAMIKQQSPEQTMKNSIFGVWWSKEITPLFDYLKTNAQTEQPLILTGFDMQLQFPLLDGNWLKDKELAKRLAQTEQKLSNFSAGTDLKAYHAEKNGIIKVYKDVLQSLKSEANQTYLQKEYPNQPKLSMLLERSLNDRIRVAREYVDLSIRSMAEMNEGKYESFFDSMAWRDQAMHDNLMWLATEVYPNEKFIVWGHNDHIRKAQSEVMGSPYPVTLMGEMLSEEMKKSSYVLGLYASSGQTADNAGGVHAVEPAEPGSVEAIMSATNTPYSFLDLRYQSRETGNSWMFEPRFAYSWGMIPESFVPRDQYDGILMIDDVHPPQYIRSSSSGSKEQTKE</sequence>
<organism evidence="2 3">
    <name type="scientific">Paenibacillus vandeheii</name>
    <dbReference type="NCBI Taxonomy" id="3035917"/>
    <lineage>
        <taxon>Bacteria</taxon>
        <taxon>Bacillati</taxon>
        <taxon>Bacillota</taxon>
        <taxon>Bacilli</taxon>
        <taxon>Bacillales</taxon>
        <taxon>Paenibacillaceae</taxon>
        <taxon>Paenibacillus</taxon>
    </lineage>
</organism>
<dbReference type="EMBL" id="JAROCD010000012">
    <property type="protein sequence ID" value="MDN4604146.1"/>
    <property type="molecule type" value="Genomic_DNA"/>
</dbReference>
<dbReference type="Gene3D" id="3.40.1660.10">
    <property type="entry name" value="EreA-like (biosynthetic domain)"/>
    <property type="match status" value="2"/>
</dbReference>
<comment type="caution">
    <text evidence="2">The sequence shown here is derived from an EMBL/GenBank/DDBJ whole genome shotgun (WGS) entry which is preliminary data.</text>
</comment>
<evidence type="ECO:0000256" key="1">
    <source>
        <dbReference type="SAM" id="SignalP"/>
    </source>
</evidence>
<dbReference type="SUPFAM" id="SSF159501">
    <property type="entry name" value="EreA/ChaN-like"/>
    <property type="match status" value="1"/>
</dbReference>
<dbReference type="PANTHER" id="PTHR31299:SF0">
    <property type="entry name" value="ESTERASE, PUTATIVE (AFU_ORTHOLOGUE AFUA_1G05850)-RELATED"/>
    <property type="match status" value="1"/>
</dbReference>
<evidence type="ECO:0000313" key="2">
    <source>
        <dbReference type="EMBL" id="MDN4604146.1"/>
    </source>
</evidence>
<dbReference type="CDD" id="cd14728">
    <property type="entry name" value="Ere-like"/>
    <property type="match status" value="1"/>
</dbReference>
<proteinExistence type="predicted"/>
<keyword evidence="3" id="KW-1185">Reference proteome</keyword>
<dbReference type="InterPro" id="IPR007815">
    <property type="entry name" value="Emycin_Estase"/>
</dbReference>
<gene>
    <name evidence="2" type="ORF">P5G61_23090</name>
</gene>
<feature type="chain" id="PRO_5045133773" evidence="1">
    <location>
        <begin position="31"/>
        <end position="485"/>
    </location>
</feature>
<name>A0ABT8JG97_9BACL</name>
<dbReference type="InterPro" id="IPR052036">
    <property type="entry name" value="Hydrolase/PRTase-associated"/>
</dbReference>
<evidence type="ECO:0000313" key="3">
    <source>
        <dbReference type="Proteomes" id="UP001174205"/>
    </source>
</evidence>
<accession>A0ABT8JG97</accession>
<dbReference type="Pfam" id="PF05139">
    <property type="entry name" value="Erythro_esteras"/>
    <property type="match status" value="1"/>
</dbReference>
<dbReference type="PANTHER" id="PTHR31299">
    <property type="entry name" value="ESTERASE, PUTATIVE (AFU_ORTHOLOGUE AFUA_1G05850)-RELATED"/>
    <property type="match status" value="1"/>
</dbReference>
<dbReference type="RefSeq" id="WP_301248567.1">
    <property type="nucleotide sequence ID" value="NZ_JAROCD010000012.1"/>
</dbReference>
<protein>
    <submittedName>
        <fullName evidence="2">Erythromycin esterase family protein</fullName>
    </submittedName>
</protein>
<dbReference type="Proteomes" id="UP001174205">
    <property type="component" value="Unassembled WGS sequence"/>
</dbReference>
<reference evidence="2" key="1">
    <citation type="submission" date="2023-03" db="EMBL/GenBank/DDBJ databases">
        <title>MT1 and MT2 Draft Genomes of Novel Species.</title>
        <authorList>
            <person name="Venkateswaran K."/>
        </authorList>
    </citation>
    <scope>NUCLEOTIDE SEQUENCE</scope>
    <source>
        <strain evidence="2">F6_3S_P_1C</strain>
    </source>
</reference>
<feature type="signal peptide" evidence="1">
    <location>
        <begin position="1"/>
        <end position="30"/>
    </location>
</feature>